<dbReference type="Gene3D" id="3.40.47.10">
    <property type="match status" value="1"/>
</dbReference>
<dbReference type="GO" id="GO:0005829">
    <property type="term" value="C:cytosol"/>
    <property type="evidence" value="ECO:0007669"/>
    <property type="project" value="TreeGrafter"/>
</dbReference>
<reference evidence="8" key="1">
    <citation type="journal article" date="2020" name="mSystems">
        <title>Genome- and Community-Level Interaction Insights into Carbon Utilization and Element Cycling Functions of Hydrothermarchaeota in Hydrothermal Sediment.</title>
        <authorList>
            <person name="Zhou Z."/>
            <person name="Liu Y."/>
            <person name="Xu W."/>
            <person name="Pan J."/>
            <person name="Luo Z.H."/>
            <person name="Li M."/>
        </authorList>
    </citation>
    <scope>NUCLEOTIDE SEQUENCE [LARGE SCALE GENOMIC DNA]</scope>
    <source>
        <strain evidence="8">HyVt-527</strain>
    </source>
</reference>
<dbReference type="PROSITE" id="PS00099">
    <property type="entry name" value="THIOLASE_3"/>
    <property type="match status" value="1"/>
</dbReference>
<dbReference type="AlphaFoldDB" id="A0A7V5PRW4"/>
<dbReference type="Pfam" id="PF02803">
    <property type="entry name" value="Thiolase_C"/>
    <property type="match status" value="1"/>
</dbReference>
<evidence type="ECO:0000256" key="2">
    <source>
        <dbReference type="ARBA" id="ARBA00022679"/>
    </source>
</evidence>
<evidence type="ECO:0000313" key="8">
    <source>
        <dbReference type="EMBL" id="HHJ53725.1"/>
    </source>
</evidence>
<evidence type="ECO:0000259" key="6">
    <source>
        <dbReference type="Pfam" id="PF00108"/>
    </source>
</evidence>
<name>A0A7V5PRW4_CALAY</name>
<protein>
    <submittedName>
        <fullName evidence="8">Thiolase family protein</fullName>
    </submittedName>
</protein>
<comment type="caution">
    <text evidence="8">The sequence shown here is derived from an EMBL/GenBank/DDBJ whole genome shotgun (WGS) entry which is preliminary data.</text>
</comment>
<dbReference type="PANTHER" id="PTHR18919">
    <property type="entry name" value="ACETYL-COA C-ACYLTRANSFERASE"/>
    <property type="match status" value="1"/>
</dbReference>
<dbReference type="PANTHER" id="PTHR18919:SF107">
    <property type="entry name" value="ACETYL-COA ACETYLTRANSFERASE, CYTOSOLIC"/>
    <property type="match status" value="1"/>
</dbReference>
<dbReference type="EMBL" id="DROD01000701">
    <property type="protein sequence ID" value="HHJ53725.1"/>
    <property type="molecule type" value="Genomic_DNA"/>
</dbReference>
<dbReference type="GO" id="GO:0003988">
    <property type="term" value="F:acetyl-CoA C-acyltransferase activity"/>
    <property type="evidence" value="ECO:0007669"/>
    <property type="project" value="UniProtKB-ARBA"/>
</dbReference>
<evidence type="ECO:0000256" key="3">
    <source>
        <dbReference type="ARBA" id="ARBA00023315"/>
    </source>
</evidence>
<evidence type="ECO:0000256" key="4">
    <source>
        <dbReference type="PIRSR" id="PIRSR000429-1"/>
    </source>
</evidence>
<dbReference type="NCBIfam" id="TIGR01930">
    <property type="entry name" value="AcCoA-C-Actrans"/>
    <property type="match status" value="1"/>
</dbReference>
<dbReference type="InterPro" id="IPR020616">
    <property type="entry name" value="Thiolase_N"/>
</dbReference>
<dbReference type="Proteomes" id="UP000886124">
    <property type="component" value="Unassembled WGS sequence"/>
</dbReference>
<dbReference type="InterPro" id="IPR020617">
    <property type="entry name" value="Thiolase_C"/>
</dbReference>
<dbReference type="Pfam" id="PF00108">
    <property type="entry name" value="Thiolase_N"/>
    <property type="match status" value="1"/>
</dbReference>
<keyword evidence="2 5" id="KW-0808">Transferase</keyword>
<feature type="domain" description="Thiolase C-terminal" evidence="7">
    <location>
        <begin position="289"/>
        <end position="427"/>
    </location>
</feature>
<organism evidence="8">
    <name type="scientific">Caldithrix abyssi</name>
    <dbReference type="NCBI Taxonomy" id="187145"/>
    <lineage>
        <taxon>Bacteria</taxon>
        <taxon>Pseudomonadati</taxon>
        <taxon>Calditrichota</taxon>
        <taxon>Calditrichia</taxon>
        <taxon>Calditrichales</taxon>
        <taxon>Calditrichaceae</taxon>
        <taxon>Caldithrix</taxon>
    </lineage>
</organism>
<feature type="active site" description="Proton acceptor" evidence="4">
    <location>
        <position position="414"/>
    </location>
</feature>
<dbReference type="InterPro" id="IPR016039">
    <property type="entry name" value="Thiolase-like"/>
</dbReference>
<accession>A0A7V5PRW4</accession>
<evidence type="ECO:0000256" key="5">
    <source>
        <dbReference type="RuleBase" id="RU003557"/>
    </source>
</evidence>
<dbReference type="InterPro" id="IPR002155">
    <property type="entry name" value="Thiolase"/>
</dbReference>
<dbReference type="PIRSF" id="PIRSF000429">
    <property type="entry name" value="Ac-CoA_Ac_transf"/>
    <property type="match status" value="1"/>
</dbReference>
<gene>
    <name evidence="8" type="ORF">ENJ89_11065</name>
</gene>
<dbReference type="SUPFAM" id="SSF53901">
    <property type="entry name" value="Thiolase-like"/>
    <property type="match status" value="2"/>
</dbReference>
<feature type="active site" description="Acyl-thioester intermediate" evidence="4">
    <location>
        <position position="88"/>
    </location>
</feature>
<evidence type="ECO:0000256" key="1">
    <source>
        <dbReference type="ARBA" id="ARBA00010982"/>
    </source>
</evidence>
<feature type="domain" description="Thiolase N-terminal" evidence="6">
    <location>
        <begin position="4"/>
        <end position="281"/>
    </location>
</feature>
<dbReference type="InterPro" id="IPR020610">
    <property type="entry name" value="Thiolase_AS"/>
</dbReference>
<dbReference type="CDD" id="cd00751">
    <property type="entry name" value="thiolase"/>
    <property type="match status" value="1"/>
</dbReference>
<keyword evidence="3 5" id="KW-0012">Acyltransferase</keyword>
<feature type="active site" description="Proton acceptor" evidence="4">
    <location>
        <position position="384"/>
    </location>
</feature>
<proteinExistence type="inferred from homology"/>
<comment type="similarity">
    <text evidence="1 5">Belongs to the thiolase-like superfamily. Thiolase family.</text>
</comment>
<sequence>MKNVVIVDGLRTPYLKYDTDFRDIPAHQLGAIVLKELLERLNMNPGDLDEVIVGNVAQPPEAANVARIIALFAGVPEHVPAFTVQRNCASGMQSIADAWYRIQMGHGSIYATGGVENMSRIPLLFNEDAARWMAQLFKAKTLTQKLSLFTQFKSKFLKPVIGLQLGLTDGYCGLNMGETAEILAREFRISRREQDEFAMLSHNRAEKATKDGILAQEIMPVPVPPKYDRVVQEDNGIRYGQTMEALAKLKPVFDRRNGTVTAGNASQITDGAVMLLVMEEEKARALGYEPLGRIKAFSFAALDPKRMGLGPAYSVVKVLQETGMSIKDMQRVEINEAFAVQVLANLRIFESDELSKKYLGLDKAVGAIDLDVLNVNGGAIALGHPVGSSASRLVLTLLKELKRSDLEVGLATLCVGGGQGAAFVLERVS</sequence>
<evidence type="ECO:0000259" key="7">
    <source>
        <dbReference type="Pfam" id="PF02803"/>
    </source>
</evidence>